<reference evidence="2 3" key="1">
    <citation type="submission" date="2018-07" db="EMBL/GenBank/DDBJ databases">
        <title>Genome-based reclassification of Weissella jogaejeotgali as Weissella thailandensis.</title>
        <authorList>
            <person name="Chun J."/>
            <person name="Kim B.-Y."/>
            <person name="Kwak M.-J."/>
        </authorList>
    </citation>
    <scope>NUCLEOTIDE SEQUENCE [LARGE SCALE GENOMIC DNA]</scope>
    <source>
        <strain evidence="2 3">KCTC 3751</strain>
    </source>
</reference>
<sequence>MQQTFLDEIGPQIKIANTLIEKELNSRVASLISEYPLTGPQITLMVYLYESKGRTITQKEVADKFVLSHPTIRSIVKRLANHGLVDVGYLETDHRQVTLSLSNKGFQLLEKHIDDIRQTMTDVNKQIVSQLSDADIQQLQQYLSTIIHHF</sequence>
<dbReference type="InterPro" id="IPR036388">
    <property type="entry name" value="WH-like_DNA-bd_sf"/>
</dbReference>
<dbReference type="PANTHER" id="PTHR33164">
    <property type="entry name" value="TRANSCRIPTIONAL REGULATOR, MARR FAMILY"/>
    <property type="match status" value="1"/>
</dbReference>
<dbReference type="InterPro" id="IPR000835">
    <property type="entry name" value="HTH_MarR-typ"/>
</dbReference>
<dbReference type="Pfam" id="PF12802">
    <property type="entry name" value="MarR_2"/>
    <property type="match status" value="1"/>
</dbReference>
<keyword evidence="3" id="KW-1185">Reference proteome</keyword>
<evidence type="ECO:0000259" key="1">
    <source>
        <dbReference type="PROSITE" id="PS50995"/>
    </source>
</evidence>
<dbReference type="InterPro" id="IPR039422">
    <property type="entry name" value="MarR/SlyA-like"/>
</dbReference>
<feature type="domain" description="HTH marR-type" evidence="1">
    <location>
        <begin position="6"/>
        <end position="148"/>
    </location>
</feature>
<dbReference type="RefSeq" id="WP_115470592.1">
    <property type="nucleotide sequence ID" value="NZ_BJEC01000003.1"/>
</dbReference>
<comment type="caution">
    <text evidence="2">The sequence shown here is derived from an EMBL/GenBank/DDBJ whole genome shotgun (WGS) entry which is preliminary data.</text>
</comment>
<dbReference type="EMBL" id="QRAY01000004">
    <property type="protein sequence ID" value="RDS59938.1"/>
    <property type="molecule type" value="Genomic_DNA"/>
</dbReference>
<dbReference type="SUPFAM" id="SSF46785">
    <property type="entry name" value="Winged helix' DNA-binding domain"/>
    <property type="match status" value="1"/>
</dbReference>
<dbReference type="Gene3D" id="1.10.10.10">
    <property type="entry name" value="Winged helix-like DNA-binding domain superfamily/Winged helix DNA-binding domain"/>
    <property type="match status" value="1"/>
</dbReference>
<evidence type="ECO:0000313" key="2">
    <source>
        <dbReference type="EMBL" id="RDS59938.1"/>
    </source>
</evidence>
<organism evidence="2 3">
    <name type="scientific">Weissella thailandensis</name>
    <dbReference type="NCBI Taxonomy" id="89061"/>
    <lineage>
        <taxon>Bacteria</taxon>
        <taxon>Bacillati</taxon>
        <taxon>Bacillota</taxon>
        <taxon>Bacilli</taxon>
        <taxon>Lactobacillales</taxon>
        <taxon>Lactobacillaceae</taxon>
        <taxon>Weissella</taxon>
    </lineage>
</organism>
<accession>A0ABX9I5D2</accession>
<gene>
    <name evidence="2" type="ORF">DWV05_02785</name>
</gene>
<protein>
    <submittedName>
        <fullName evidence="2">MarR family transcriptional regulator</fullName>
    </submittedName>
</protein>
<proteinExistence type="predicted"/>
<evidence type="ECO:0000313" key="3">
    <source>
        <dbReference type="Proteomes" id="UP000254492"/>
    </source>
</evidence>
<dbReference type="Proteomes" id="UP000254492">
    <property type="component" value="Unassembled WGS sequence"/>
</dbReference>
<dbReference type="InterPro" id="IPR036390">
    <property type="entry name" value="WH_DNA-bd_sf"/>
</dbReference>
<dbReference type="PROSITE" id="PS50995">
    <property type="entry name" value="HTH_MARR_2"/>
    <property type="match status" value="1"/>
</dbReference>
<name>A0ABX9I5D2_9LACO</name>
<dbReference type="PANTHER" id="PTHR33164:SF101">
    <property type="entry name" value="TRANSCRIPTIONAL REPRESSOR MPRA"/>
    <property type="match status" value="1"/>
</dbReference>
<dbReference type="SMART" id="SM00347">
    <property type="entry name" value="HTH_MARR"/>
    <property type="match status" value="1"/>
</dbReference>